<feature type="transmembrane region" description="Helical" evidence="1">
    <location>
        <begin position="12"/>
        <end position="31"/>
    </location>
</feature>
<keyword evidence="3" id="KW-1185">Reference proteome</keyword>
<keyword evidence="1" id="KW-0812">Transmembrane</keyword>
<evidence type="ECO:0008006" key="4">
    <source>
        <dbReference type="Google" id="ProtNLM"/>
    </source>
</evidence>
<evidence type="ECO:0000313" key="3">
    <source>
        <dbReference type="Proteomes" id="UP001162741"/>
    </source>
</evidence>
<name>A0ABY6J7V1_9BACT</name>
<dbReference type="RefSeq" id="WP_244841342.1">
    <property type="nucleotide sequence ID" value="NZ_CP107006.1"/>
</dbReference>
<proteinExistence type="predicted"/>
<protein>
    <recommendedName>
        <fullName evidence="4">PH domain-containing protein</fullName>
    </recommendedName>
</protein>
<keyword evidence="1" id="KW-1133">Transmembrane helix</keyword>
<reference evidence="2" key="1">
    <citation type="submission" date="2022-10" db="EMBL/GenBank/DDBJ databases">
        <title>Chitinophaga sp. nov., isolated from soil.</title>
        <authorList>
            <person name="Jeon C.O."/>
        </authorList>
    </citation>
    <scope>NUCLEOTIDE SEQUENCE</scope>
    <source>
        <strain evidence="2">R8</strain>
    </source>
</reference>
<accession>A0ABY6J7V1</accession>
<organism evidence="2 3">
    <name type="scientific">Chitinophaga horti</name>
    <dbReference type="NCBI Taxonomy" id="2920382"/>
    <lineage>
        <taxon>Bacteria</taxon>
        <taxon>Pseudomonadati</taxon>
        <taxon>Bacteroidota</taxon>
        <taxon>Chitinophagia</taxon>
        <taxon>Chitinophagales</taxon>
        <taxon>Chitinophagaceae</taxon>
        <taxon>Chitinophaga</taxon>
    </lineage>
</organism>
<evidence type="ECO:0000256" key="1">
    <source>
        <dbReference type="SAM" id="Phobius"/>
    </source>
</evidence>
<dbReference type="Proteomes" id="UP001162741">
    <property type="component" value="Chromosome"/>
</dbReference>
<dbReference type="EMBL" id="CP107006">
    <property type="protein sequence ID" value="UYQ94382.1"/>
    <property type="molecule type" value="Genomic_DNA"/>
</dbReference>
<sequence>MKQKFNYREKFSWSFLFLAAVGIAGIVYAFVGEPFNLRYRRLTLLEYPNSKYALIVVGILFIAYTIHKYLKVKAISQGEPIVVDGNSMQFSAISSYKPVSTTVHFDKVNELWNKEDKDDGESMIIYSENSKNRYEFFADNFESMSEFTNFKRILEAKCVNITNREAVQ</sequence>
<keyword evidence="1" id="KW-0472">Membrane</keyword>
<evidence type="ECO:0000313" key="2">
    <source>
        <dbReference type="EMBL" id="UYQ94382.1"/>
    </source>
</evidence>
<gene>
    <name evidence="2" type="ORF">MKQ68_04670</name>
</gene>
<feature type="transmembrane region" description="Helical" evidence="1">
    <location>
        <begin position="51"/>
        <end position="70"/>
    </location>
</feature>